<feature type="compositionally biased region" description="Polar residues" evidence="1">
    <location>
        <begin position="340"/>
        <end position="354"/>
    </location>
</feature>
<comment type="caution">
    <text evidence="2">The sequence shown here is derived from an EMBL/GenBank/DDBJ whole genome shotgun (WGS) entry which is preliminary data.</text>
</comment>
<sequence length="391" mass="44479">MESEQESPLETAAEAITSEKEATAAENENPTTAIQPATPSTDESPKNEQYSHFSNQLPPFMPTVRKKPKRSINALHLLLQEASRSFILCDLCRRPIDFQSTIFKDRRKLASELRQYSTVGVLDAAKNKILSELKEEDRIALADISPENEIIKMRFEEHEAVMRSFEDAVAELRYEYNGKKEGGTIDSGQVFPAGLAELFKLFDQHTSRRHPRQETYSKFRGGRFNVARHTPYNANPPFRPRDGGGYGRGGPRDYRDRRERDDYHRRRYDDWRDSERRPPGPPLPYEDFPMRRDPGFGPQRTYDDRRRPPLDRSQPRNQRLPAGPQPMAGPPAYTPGSVKLSPTTYESAPQPSIQTAAQQQNLDGGSYGYLYGDPNAMAYSGGDNISCKPCY</sequence>
<dbReference type="EMBL" id="JABAYA010000030">
    <property type="protein sequence ID" value="KAF7728946.1"/>
    <property type="molecule type" value="Genomic_DNA"/>
</dbReference>
<feature type="compositionally biased region" description="Polar residues" evidence="1">
    <location>
        <begin position="34"/>
        <end position="57"/>
    </location>
</feature>
<feature type="compositionally biased region" description="Low complexity" evidence="1">
    <location>
        <begin position="24"/>
        <end position="33"/>
    </location>
</feature>
<protein>
    <submittedName>
        <fullName evidence="2">Uncharacterized protein</fullName>
    </submittedName>
</protein>
<accession>A0A8H7BUJ5</accession>
<feature type="compositionally biased region" description="Basic and acidic residues" evidence="1">
    <location>
        <begin position="250"/>
        <end position="278"/>
    </location>
</feature>
<feature type="region of interest" description="Disordered" evidence="1">
    <location>
        <begin position="1"/>
        <end position="64"/>
    </location>
</feature>
<organism evidence="2 3">
    <name type="scientific">Apophysomyces ossiformis</name>
    <dbReference type="NCBI Taxonomy" id="679940"/>
    <lineage>
        <taxon>Eukaryota</taxon>
        <taxon>Fungi</taxon>
        <taxon>Fungi incertae sedis</taxon>
        <taxon>Mucoromycota</taxon>
        <taxon>Mucoromycotina</taxon>
        <taxon>Mucoromycetes</taxon>
        <taxon>Mucorales</taxon>
        <taxon>Mucorineae</taxon>
        <taxon>Mucoraceae</taxon>
        <taxon>Apophysomyces</taxon>
    </lineage>
</organism>
<evidence type="ECO:0000256" key="1">
    <source>
        <dbReference type="SAM" id="MobiDB-lite"/>
    </source>
</evidence>
<feature type="region of interest" description="Disordered" evidence="1">
    <location>
        <begin position="206"/>
        <end position="354"/>
    </location>
</feature>
<evidence type="ECO:0000313" key="2">
    <source>
        <dbReference type="EMBL" id="KAF7728946.1"/>
    </source>
</evidence>
<evidence type="ECO:0000313" key="3">
    <source>
        <dbReference type="Proteomes" id="UP000605846"/>
    </source>
</evidence>
<keyword evidence="3" id="KW-1185">Reference proteome</keyword>
<feature type="compositionally biased region" description="Pro residues" evidence="1">
    <location>
        <begin position="323"/>
        <end position="333"/>
    </location>
</feature>
<proteinExistence type="predicted"/>
<dbReference type="AlphaFoldDB" id="A0A8H7BUJ5"/>
<feature type="compositionally biased region" description="Basic and acidic residues" evidence="1">
    <location>
        <begin position="206"/>
        <end position="217"/>
    </location>
</feature>
<dbReference type="OrthoDB" id="5341823at2759"/>
<reference evidence="2" key="1">
    <citation type="submission" date="2020-01" db="EMBL/GenBank/DDBJ databases">
        <title>Genome Sequencing of Three Apophysomyces-Like Fungal Strains Confirms a Novel Fungal Genus in the Mucoromycota with divergent Burkholderia-like Endosymbiotic Bacteria.</title>
        <authorList>
            <person name="Stajich J.E."/>
            <person name="Macias A.M."/>
            <person name="Carter-House D."/>
            <person name="Lovett B."/>
            <person name="Kasson L.R."/>
            <person name="Berry K."/>
            <person name="Grigoriev I."/>
            <person name="Chang Y."/>
            <person name="Spatafora J."/>
            <person name="Kasson M.T."/>
        </authorList>
    </citation>
    <scope>NUCLEOTIDE SEQUENCE</scope>
    <source>
        <strain evidence="2">NRRL A-21654</strain>
    </source>
</reference>
<gene>
    <name evidence="2" type="ORF">EC973_005341</name>
</gene>
<feature type="compositionally biased region" description="Basic and acidic residues" evidence="1">
    <location>
        <begin position="301"/>
        <end position="314"/>
    </location>
</feature>
<dbReference type="Proteomes" id="UP000605846">
    <property type="component" value="Unassembled WGS sequence"/>
</dbReference>
<name>A0A8H7BUJ5_9FUNG</name>